<evidence type="ECO:0000256" key="9">
    <source>
        <dbReference type="ARBA" id="ARBA00023264"/>
    </source>
</evidence>
<dbReference type="GO" id="GO:0008654">
    <property type="term" value="P:phospholipid biosynthetic process"/>
    <property type="evidence" value="ECO:0007669"/>
    <property type="project" value="UniProtKB-KW"/>
</dbReference>
<dbReference type="Pfam" id="PF02666">
    <property type="entry name" value="PS_Dcarbxylase"/>
    <property type="match status" value="1"/>
</dbReference>
<dbReference type="EMBL" id="VBOS01000417">
    <property type="protein sequence ID" value="TMQ50294.1"/>
    <property type="molecule type" value="Genomic_DNA"/>
</dbReference>
<keyword evidence="2" id="KW-0444">Lipid biosynthesis</keyword>
<dbReference type="InterPro" id="IPR033175">
    <property type="entry name" value="PSD-A"/>
</dbReference>
<keyword evidence="7" id="KW-0594">Phospholipid biosynthesis</keyword>
<proteinExistence type="predicted"/>
<keyword evidence="3" id="KW-0210">Decarboxylase</keyword>
<dbReference type="InterPro" id="IPR003817">
    <property type="entry name" value="PS_Dcarbxylase"/>
</dbReference>
<evidence type="ECO:0000256" key="7">
    <source>
        <dbReference type="ARBA" id="ARBA00023209"/>
    </source>
</evidence>
<keyword evidence="1" id="KW-1003">Cell membrane</keyword>
<evidence type="ECO:0000256" key="6">
    <source>
        <dbReference type="ARBA" id="ARBA00023145"/>
    </source>
</evidence>
<keyword evidence="10" id="KW-0670">Pyruvate</keyword>
<comment type="caution">
    <text evidence="11">The sequence shown here is derived from an EMBL/GenBank/DDBJ whole genome shotgun (WGS) entry which is preliminary data.</text>
</comment>
<dbReference type="Proteomes" id="UP000317716">
    <property type="component" value="Unassembled WGS sequence"/>
</dbReference>
<feature type="non-terminal residue" evidence="11">
    <location>
        <position position="1"/>
    </location>
</feature>
<keyword evidence="4" id="KW-0443">Lipid metabolism</keyword>
<keyword evidence="6" id="KW-0865">Zymogen</keyword>
<dbReference type="AlphaFoldDB" id="A0A538SFZ1"/>
<keyword evidence="9" id="KW-1208">Phospholipid metabolism</keyword>
<organism evidence="11 12">
    <name type="scientific">Eiseniibacteriota bacterium</name>
    <dbReference type="NCBI Taxonomy" id="2212470"/>
    <lineage>
        <taxon>Bacteria</taxon>
        <taxon>Candidatus Eiseniibacteriota</taxon>
    </lineage>
</organism>
<dbReference type="GO" id="GO:0004609">
    <property type="term" value="F:phosphatidylserine decarboxylase activity"/>
    <property type="evidence" value="ECO:0007669"/>
    <property type="project" value="InterPro"/>
</dbReference>
<accession>A0A538SFZ1</accession>
<dbReference type="PANTHER" id="PTHR35809:SF1">
    <property type="entry name" value="ARCHAETIDYLSERINE DECARBOXYLASE PROENZYME-RELATED"/>
    <property type="match status" value="1"/>
</dbReference>
<evidence type="ECO:0000256" key="5">
    <source>
        <dbReference type="ARBA" id="ARBA00023136"/>
    </source>
</evidence>
<name>A0A538SFZ1_UNCEI</name>
<evidence type="ECO:0000313" key="11">
    <source>
        <dbReference type="EMBL" id="TMQ50294.1"/>
    </source>
</evidence>
<evidence type="ECO:0000256" key="2">
    <source>
        <dbReference type="ARBA" id="ARBA00022516"/>
    </source>
</evidence>
<keyword evidence="5" id="KW-0472">Membrane</keyword>
<evidence type="ECO:0000256" key="8">
    <source>
        <dbReference type="ARBA" id="ARBA00023239"/>
    </source>
</evidence>
<protein>
    <submittedName>
        <fullName evidence="11">Phosphatidylserine decarboxylase</fullName>
    </submittedName>
</protein>
<evidence type="ECO:0000256" key="4">
    <source>
        <dbReference type="ARBA" id="ARBA00023098"/>
    </source>
</evidence>
<evidence type="ECO:0000256" key="1">
    <source>
        <dbReference type="ARBA" id="ARBA00022475"/>
    </source>
</evidence>
<evidence type="ECO:0000313" key="12">
    <source>
        <dbReference type="Proteomes" id="UP000317716"/>
    </source>
</evidence>
<dbReference type="PANTHER" id="PTHR35809">
    <property type="entry name" value="ARCHAETIDYLSERINE DECARBOXYLASE PROENZYME-RELATED"/>
    <property type="match status" value="1"/>
</dbReference>
<evidence type="ECO:0000256" key="10">
    <source>
        <dbReference type="ARBA" id="ARBA00023317"/>
    </source>
</evidence>
<sequence>LSQYHFFRDPARPTYSDDSYFFSPADGIILYETEVHAYQPLVQIKGCPYSLRDAMRDPDYARPSLVIGIFMTFYDVHVNRIPYRGRLSYKLLDPIDSCNLPMLEVEHDLLTGLGASLQNAAYLHSNQRMLNRVDSIELGQAYYILQIADYDVDSILPFQLKQNQPCEQGGRFSQIRYGSQVDLIVPLAPRFEYQPTQRTGSHVEAGIDTLIAIRERPSRGSREEPQP</sequence>
<reference evidence="11 12" key="1">
    <citation type="journal article" date="2019" name="Nat. Microbiol.">
        <title>Mediterranean grassland soil C-N compound turnover is dependent on rainfall and depth, and is mediated by genomically divergent microorganisms.</title>
        <authorList>
            <person name="Diamond S."/>
            <person name="Andeer P.F."/>
            <person name="Li Z."/>
            <person name="Crits-Christoph A."/>
            <person name="Burstein D."/>
            <person name="Anantharaman K."/>
            <person name="Lane K.R."/>
            <person name="Thomas B.C."/>
            <person name="Pan C."/>
            <person name="Northen T.R."/>
            <person name="Banfield J.F."/>
        </authorList>
    </citation>
    <scope>NUCLEOTIDE SEQUENCE [LARGE SCALE GENOMIC DNA]</scope>
    <source>
        <strain evidence="11">WS_2</strain>
    </source>
</reference>
<keyword evidence="8" id="KW-0456">Lyase</keyword>
<gene>
    <name evidence="11" type="ORF">E6K72_11585</name>
</gene>
<evidence type="ECO:0000256" key="3">
    <source>
        <dbReference type="ARBA" id="ARBA00022793"/>
    </source>
</evidence>